<dbReference type="Proteomes" id="UP000494252">
    <property type="component" value="Unassembled WGS sequence"/>
</dbReference>
<protein>
    <submittedName>
        <fullName evidence="1">Uncharacterized protein</fullName>
    </submittedName>
</protein>
<evidence type="ECO:0000313" key="2">
    <source>
        <dbReference type="Proteomes" id="UP000494252"/>
    </source>
</evidence>
<keyword evidence="2" id="KW-1185">Reference proteome</keyword>
<dbReference type="EMBL" id="CADIKI010000016">
    <property type="protein sequence ID" value="CAB3801378.1"/>
    <property type="molecule type" value="Genomic_DNA"/>
</dbReference>
<reference evidence="1 2" key="1">
    <citation type="submission" date="2020-04" db="EMBL/GenBank/DDBJ databases">
        <authorList>
            <person name="De Canck E."/>
        </authorList>
    </citation>
    <scope>NUCLEOTIDE SEQUENCE [LARGE SCALE GENOMIC DNA]</scope>
    <source>
        <strain evidence="1 2">LMG 27177</strain>
    </source>
</reference>
<name>A0A6J5GL50_9BURK</name>
<organism evidence="1 2">
    <name type="scientific">Paraburkholderia fynbosensis</name>
    <dbReference type="NCBI Taxonomy" id="1200993"/>
    <lineage>
        <taxon>Bacteria</taxon>
        <taxon>Pseudomonadati</taxon>
        <taxon>Pseudomonadota</taxon>
        <taxon>Betaproteobacteria</taxon>
        <taxon>Burkholderiales</taxon>
        <taxon>Burkholderiaceae</taxon>
        <taxon>Paraburkholderia</taxon>
    </lineage>
</organism>
<dbReference type="AlphaFoldDB" id="A0A6J5GL50"/>
<proteinExistence type="predicted"/>
<accession>A0A6J5GL50</accession>
<dbReference type="RefSeq" id="WP_175164029.1">
    <property type="nucleotide sequence ID" value="NZ_CADIKI010000016.1"/>
</dbReference>
<gene>
    <name evidence="1" type="ORF">LMG27177_05042</name>
</gene>
<dbReference type="Gene3D" id="3.40.50.450">
    <property type="match status" value="1"/>
</dbReference>
<evidence type="ECO:0000313" key="1">
    <source>
        <dbReference type="EMBL" id="CAB3801378.1"/>
    </source>
</evidence>
<sequence>MLDGLHGGSADLAICGGACGGDLIFAELMLGRGAHLDLYLPFEPQVFVQDSVDFANSNWHARFEAVRAHKCARTFVLPEAATDEERRASPYERNNLWMLERALGCGAQKVHFICVWNGQTGDGPGGAGHMYEAVKAAGGVVGRPIHPLGSTQ</sequence>